<name>A0A6J8D9X5_MYTCO</name>
<reference evidence="2 3" key="1">
    <citation type="submission" date="2020-06" db="EMBL/GenBank/DDBJ databases">
        <authorList>
            <person name="Li R."/>
            <person name="Bekaert M."/>
        </authorList>
    </citation>
    <scope>NUCLEOTIDE SEQUENCE [LARGE SCALE GENOMIC DNA]</scope>
    <source>
        <strain evidence="3">wild</strain>
    </source>
</reference>
<evidence type="ECO:0000313" key="2">
    <source>
        <dbReference type="EMBL" id="CAC5404796.1"/>
    </source>
</evidence>
<feature type="domain" description="Endonuclease/exonuclease/phosphatase" evidence="1">
    <location>
        <begin position="136"/>
        <end position="356"/>
    </location>
</feature>
<organism evidence="2 3">
    <name type="scientific">Mytilus coruscus</name>
    <name type="common">Sea mussel</name>
    <dbReference type="NCBI Taxonomy" id="42192"/>
    <lineage>
        <taxon>Eukaryota</taxon>
        <taxon>Metazoa</taxon>
        <taxon>Spiralia</taxon>
        <taxon>Lophotrochozoa</taxon>
        <taxon>Mollusca</taxon>
        <taxon>Bivalvia</taxon>
        <taxon>Autobranchia</taxon>
        <taxon>Pteriomorphia</taxon>
        <taxon>Mytilida</taxon>
        <taxon>Mytiloidea</taxon>
        <taxon>Mytilidae</taxon>
        <taxon>Mytilinae</taxon>
        <taxon>Mytilus</taxon>
    </lineage>
</organism>
<sequence length="359" mass="41410">MYRKLSREKTSHFKTDIRNNIIIRNLRYDEREKYNAEITKNLVQTLFRDGLALLDINIKSVCKKNGTDKGPGMIIVELNDMNQKKEIFKKKKELKKSKYFSKVTLLKEIGKDKELIFVGNKLVQKKPKDRLRFGIWNCRGWSLKENDNSQFRKLVLQNSDCDIFAVCETCLRGNEEHKINGYKWFGNNRETTHVNAVKGSGGVGFFVKSEICNKFEITLLDKCVKDILWIQIKSKTSNVSLCVAVCYLLPNESKRPNDKLSFFENLLQQVYCNLNNGYTIICGDFNARCGSNNDYIEGVDDIIPRSVIDHCENLNGDLFIEFLSDINFAMLNGRIGCNDFTYISPQGKSVVDYICVPYE</sequence>
<proteinExistence type="predicted"/>
<dbReference type="GO" id="GO:0003824">
    <property type="term" value="F:catalytic activity"/>
    <property type="evidence" value="ECO:0007669"/>
    <property type="project" value="InterPro"/>
</dbReference>
<dbReference type="SUPFAM" id="SSF56219">
    <property type="entry name" value="DNase I-like"/>
    <property type="match status" value="1"/>
</dbReference>
<dbReference type="EMBL" id="CACVKT020007031">
    <property type="protein sequence ID" value="CAC5404796.1"/>
    <property type="molecule type" value="Genomic_DNA"/>
</dbReference>
<dbReference type="Pfam" id="PF03372">
    <property type="entry name" value="Exo_endo_phos"/>
    <property type="match status" value="1"/>
</dbReference>
<dbReference type="Proteomes" id="UP000507470">
    <property type="component" value="Unassembled WGS sequence"/>
</dbReference>
<dbReference type="Gene3D" id="3.60.10.10">
    <property type="entry name" value="Endonuclease/exonuclease/phosphatase"/>
    <property type="match status" value="1"/>
</dbReference>
<gene>
    <name evidence="2" type="ORF">MCOR_38546</name>
</gene>
<dbReference type="AlphaFoldDB" id="A0A6J8D9X5"/>
<dbReference type="OrthoDB" id="7759408at2759"/>
<protein>
    <recommendedName>
        <fullName evidence="1">Endonuclease/exonuclease/phosphatase domain-containing protein</fullName>
    </recommendedName>
</protein>
<evidence type="ECO:0000313" key="3">
    <source>
        <dbReference type="Proteomes" id="UP000507470"/>
    </source>
</evidence>
<keyword evidence="3" id="KW-1185">Reference proteome</keyword>
<dbReference type="InterPro" id="IPR005135">
    <property type="entry name" value="Endo/exonuclease/phosphatase"/>
</dbReference>
<evidence type="ECO:0000259" key="1">
    <source>
        <dbReference type="Pfam" id="PF03372"/>
    </source>
</evidence>
<dbReference type="InterPro" id="IPR036691">
    <property type="entry name" value="Endo/exonu/phosph_ase_sf"/>
</dbReference>
<accession>A0A6J8D9X5</accession>